<dbReference type="InterPro" id="IPR003594">
    <property type="entry name" value="HATPase_dom"/>
</dbReference>
<dbReference type="InterPro" id="IPR003661">
    <property type="entry name" value="HisK_dim/P_dom"/>
</dbReference>
<dbReference type="Gene3D" id="3.30.565.10">
    <property type="entry name" value="Histidine kinase-like ATPase, C-terminal domain"/>
    <property type="match status" value="1"/>
</dbReference>
<dbReference type="PANTHER" id="PTHR43065">
    <property type="entry name" value="SENSOR HISTIDINE KINASE"/>
    <property type="match status" value="1"/>
</dbReference>
<dbReference type="CDD" id="cd00082">
    <property type="entry name" value="HisKA"/>
    <property type="match status" value="1"/>
</dbReference>
<gene>
    <name evidence="6" type="ORF">GCM10009107_31790</name>
</gene>
<evidence type="ECO:0000256" key="2">
    <source>
        <dbReference type="ARBA" id="ARBA00012438"/>
    </source>
</evidence>
<proteinExistence type="predicted"/>
<dbReference type="EC" id="2.7.13.3" evidence="2"/>
<evidence type="ECO:0000256" key="3">
    <source>
        <dbReference type="ARBA" id="ARBA00022553"/>
    </source>
</evidence>
<dbReference type="PANTHER" id="PTHR43065:SF50">
    <property type="entry name" value="HISTIDINE KINASE"/>
    <property type="match status" value="1"/>
</dbReference>
<dbReference type="SUPFAM" id="SSF47384">
    <property type="entry name" value="Homodimeric domain of signal transducing histidine kinase"/>
    <property type="match status" value="1"/>
</dbReference>
<accession>A0ABP3VH30</accession>
<evidence type="ECO:0000259" key="5">
    <source>
        <dbReference type="PROSITE" id="PS50109"/>
    </source>
</evidence>
<name>A0ABP3VH30_9BURK</name>
<dbReference type="Pfam" id="PF00512">
    <property type="entry name" value="HisKA"/>
    <property type="match status" value="1"/>
</dbReference>
<evidence type="ECO:0000313" key="6">
    <source>
        <dbReference type="EMBL" id="GAA0754875.1"/>
    </source>
</evidence>
<evidence type="ECO:0000256" key="1">
    <source>
        <dbReference type="ARBA" id="ARBA00000085"/>
    </source>
</evidence>
<organism evidence="6 7">
    <name type="scientific">Ideonella azotifigens</name>
    <dbReference type="NCBI Taxonomy" id="513160"/>
    <lineage>
        <taxon>Bacteria</taxon>
        <taxon>Pseudomonadati</taxon>
        <taxon>Pseudomonadota</taxon>
        <taxon>Betaproteobacteria</taxon>
        <taxon>Burkholderiales</taxon>
        <taxon>Sphaerotilaceae</taxon>
        <taxon>Ideonella</taxon>
    </lineage>
</organism>
<keyword evidence="3" id="KW-0597">Phosphoprotein</keyword>
<feature type="domain" description="Histidine kinase" evidence="5">
    <location>
        <begin position="116"/>
        <end position="360"/>
    </location>
</feature>
<dbReference type="SMART" id="SM00387">
    <property type="entry name" value="HATPase_c"/>
    <property type="match status" value="1"/>
</dbReference>
<dbReference type="EMBL" id="BAAAEW010000021">
    <property type="protein sequence ID" value="GAA0754875.1"/>
    <property type="molecule type" value="Genomic_DNA"/>
</dbReference>
<dbReference type="PROSITE" id="PS50109">
    <property type="entry name" value="HIS_KIN"/>
    <property type="match status" value="1"/>
</dbReference>
<evidence type="ECO:0000256" key="4">
    <source>
        <dbReference type="SAM" id="Coils"/>
    </source>
</evidence>
<dbReference type="RefSeq" id="WP_231013040.1">
    <property type="nucleotide sequence ID" value="NZ_BAAAEW010000021.1"/>
</dbReference>
<dbReference type="InterPro" id="IPR036890">
    <property type="entry name" value="HATPase_C_sf"/>
</dbReference>
<dbReference type="SMART" id="SM00388">
    <property type="entry name" value="HisKA"/>
    <property type="match status" value="1"/>
</dbReference>
<evidence type="ECO:0000313" key="7">
    <source>
        <dbReference type="Proteomes" id="UP001500279"/>
    </source>
</evidence>
<dbReference type="InterPro" id="IPR036097">
    <property type="entry name" value="HisK_dim/P_sf"/>
</dbReference>
<reference evidence="7" key="1">
    <citation type="journal article" date="2019" name="Int. J. Syst. Evol. Microbiol.">
        <title>The Global Catalogue of Microorganisms (GCM) 10K type strain sequencing project: providing services to taxonomists for standard genome sequencing and annotation.</title>
        <authorList>
            <consortium name="The Broad Institute Genomics Platform"/>
            <consortium name="The Broad Institute Genome Sequencing Center for Infectious Disease"/>
            <person name="Wu L."/>
            <person name="Ma J."/>
        </authorList>
    </citation>
    <scope>NUCLEOTIDE SEQUENCE [LARGE SCALE GENOMIC DNA]</scope>
    <source>
        <strain evidence="7">JCM 15503</strain>
    </source>
</reference>
<dbReference type="InterPro" id="IPR005467">
    <property type="entry name" value="His_kinase_dom"/>
</dbReference>
<dbReference type="Pfam" id="PF02518">
    <property type="entry name" value="HATPase_c"/>
    <property type="match status" value="1"/>
</dbReference>
<dbReference type="Proteomes" id="UP001500279">
    <property type="component" value="Unassembled WGS sequence"/>
</dbReference>
<keyword evidence="7" id="KW-1185">Reference proteome</keyword>
<keyword evidence="4" id="KW-0175">Coiled coil</keyword>
<comment type="caution">
    <text evidence="6">The sequence shown here is derived from an EMBL/GenBank/DDBJ whole genome shotgun (WGS) entry which is preliminary data.</text>
</comment>
<dbReference type="Gene3D" id="1.10.287.130">
    <property type="match status" value="1"/>
</dbReference>
<protein>
    <recommendedName>
        <fullName evidence="2">histidine kinase</fullName>
        <ecNumber evidence="2">2.7.13.3</ecNumber>
    </recommendedName>
</protein>
<comment type="catalytic activity">
    <reaction evidence="1">
        <text>ATP + protein L-histidine = ADP + protein N-phospho-L-histidine.</text>
        <dbReference type="EC" id="2.7.13.3"/>
    </reaction>
</comment>
<dbReference type="InterPro" id="IPR004358">
    <property type="entry name" value="Sig_transdc_His_kin-like_C"/>
</dbReference>
<dbReference type="SUPFAM" id="SSF55874">
    <property type="entry name" value="ATPase domain of HSP90 chaperone/DNA topoisomerase II/histidine kinase"/>
    <property type="match status" value="1"/>
</dbReference>
<dbReference type="PRINTS" id="PR00344">
    <property type="entry name" value="BCTRLSENSOR"/>
</dbReference>
<sequence length="372" mass="41164">MNPSHHKLLRRQLRRAFGDTYALPTGLELLLGAVSQAYEDADGERMLIERALEMMSLELNERNEQLRADLRERQQARDELQRRTDEQQVLIKRLEEAHHQLLQSEKMAAIGQLAAGVAHEINNPIAFITSNLGTLRDYSKSLLAIVEAYEAQEHVFSAAALSDLHRIKDVNDYAFLSQEVLQLVDESKDGALRVKQIVQDLKDFSHVGEQGWQWADLHKGLDSTLNIANNEIKYVAEVKRCYGNIPQIECLASQLNQVFMNLLVNAAHALQGMMGCIVVTTGCEGDDHVFIDISDNGCGIPPENLKQIFDPFFTTKPVGKGTGLGLSLSYGIVRKHGGRIAVTSEVGVGTSFRISLPVRQLVGSAPDATPAS</sequence>
<feature type="coiled-coil region" evidence="4">
    <location>
        <begin position="56"/>
        <end position="97"/>
    </location>
</feature>